<dbReference type="RefSeq" id="WP_184752296.1">
    <property type="nucleotide sequence ID" value="NZ_BAAAJR010000001.1"/>
</dbReference>
<dbReference type="AlphaFoldDB" id="A0A7X0FST1"/>
<evidence type="ECO:0000313" key="2">
    <source>
        <dbReference type="EMBL" id="MBB6393036.1"/>
    </source>
</evidence>
<gene>
    <name evidence="2" type="ORF">HD594_003349</name>
</gene>
<evidence type="ECO:0000256" key="1">
    <source>
        <dbReference type="SAM" id="Phobius"/>
    </source>
</evidence>
<keyword evidence="1" id="KW-1133">Transmembrane helix</keyword>
<feature type="transmembrane region" description="Helical" evidence="1">
    <location>
        <begin position="54"/>
        <end position="80"/>
    </location>
</feature>
<keyword evidence="1" id="KW-0472">Membrane</keyword>
<dbReference type="EMBL" id="JACHML010000001">
    <property type="protein sequence ID" value="MBB6393036.1"/>
    <property type="molecule type" value="Genomic_DNA"/>
</dbReference>
<feature type="transmembrane region" description="Helical" evidence="1">
    <location>
        <begin position="12"/>
        <end position="34"/>
    </location>
</feature>
<keyword evidence="3" id="KW-1185">Reference proteome</keyword>
<proteinExistence type="predicted"/>
<feature type="transmembrane region" description="Helical" evidence="1">
    <location>
        <begin position="120"/>
        <end position="146"/>
    </location>
</feature>
<reference evidence="2 3" key="1">
    <citation type="submission" date="2020-08" db="EMBL/GenBank/DDBJ databases">
        <title>Sequencing the genomes of 1000 actinobacteria strains.</title>
        <authorList>
            <person name="Klenk H.-P."/>
        </authorList>
    </citation>
    <scope>NUCLEOTIDE SEQUENCE [LARGE SCALE GENOMIC DNA]</scope>
    <source>
        <strain evidence="2 3">DSM 12511</strain>
    </source>
</reference>
<feature type="transmembrane region" description="Helical" evidence="1">
    <location>
        <begin position="92"/>
        <end position="114"/>
    </location>
</feature>
<feature type="transmembrane region" description="Helical" evidence="1">
    <location>
        <begin position="153"/>
        <end position="175"/>
    </location>
</feature>
<name>A0A7X0FST1_9MICO</name>
<keyword evidence="1" id="KW-0812">Transmembrane</keyword>
<protein>
    <submittedName>
        <fullName evidence="2">Uncharacterized protein</fullName>
    </submittedName>
</protein>
<dbReference type="Proteomes" id="UP000537775">
    <property type="component" value="Unassembled WGS sequence"/>
</dbReference>
<accession>A0A7X0FST1</accession>
<comment type="caution">
    <text evidence="2">The sequence shown here is derived from an EMBL/GenBank/DDBJ whole genome shotgun (WGS) entry which is preliminary data.</text>
</comment>
<organism evidence="2 3">
    <name type="scientific">Microbacterium thalassium</name>
    <dbReference type="NCBI Taxonomy" id="362649"/>
    <lineage>
        <taxon>Bacteria</taxon>
        <taxon>Bacillati</taxon>
        <taxon>Actinomycetota</taxon>
        <taxon>Actinomycetes</taxon>
        <taxon>Micrococcales</taxon>
        <taxon>Microbacteriaceae</taxon>
        <taxon>Microbacterium</taxon>
    </lineage>
</organism>
<evidence type="ECO:0000313" key="3">
    <source>
        <dbReference type="Proteomes" id="UP000537775"/>
    </source>
</evidence>
<sequence length="182" mass="17831">MSEQAVAARTASGWTAATVGIPLYTVFGALGLWLGSLAWTAMAADEVEHPTVLAGTMVATAIVSVVTAVIGVPAVALILARPLAASARYPRRAAAVFTVVGAAAAVIPGVFIALGSGHVGAGATFALLALILPAALTGLLAAFLLPAVAASRAVATVFAVAALAAVALVVVWTVVQLTPIGG</sequence>